<dbReference type="Gene3D" id="3.30.559.10">
    <property type="entry name" value="Chloramphenicol acetyltransferase-like domain"/>
    <property type="match status" value="2"/>
</dbReference>
<protein>
    <submittedName>
        <fullName evidence="2">Uncharacterized protein</fullName>
    </submittedName>
</protein>
<gene>
    <name evidence="2" type="ORF">FE257_003912</name>
</gene>
<dbReference type="InterPro" id="IPR023213">
    <property type="entry name" value="CAT-like_dom_sf"/>
</dbReference>
<keyword evidence="3" id="KW-1185">Reference proteome</keyword>
<reference evidence="2" key="1">
    <citation type="journal article" date="2019" name="Beilstein J. Org. Chem.">
        <title>Nanangenines: drimane sesquiterpenoids as the dominant metabolite cohort of a novel Australian fungus, Aspergillus nanangensis.</title>
        <authorList>
            <person name="Lacey H.J."/>
            <person name="Gilchrist C.L.M."/>
            <person name="Crombie A."/>
            <person name="Kalaitzis J.A."/>
            <person name="Vuong D."/>
            <person name="Rutledge P.J."/>
            <person name="Turner P."/>
            <person name="Pitt J.I."/>
            <person name="Lacey E."/>
            <person name="Chooi Y.H."/>
            <person name="Piggott A.M."/>
        </authorList>
    </citation>
    <scope>NUCLEOTIDE SEQUENCE</scope>
    <source>
        <strain evidence="2">MST-FP2251</strain>
    </source>
</reference>
<keyword evidence="1" id="KW-0808">Transferase</keyword>
<dbReference type="Pfam" id="PF02458">
    <property type="entry name" value="Transferase"/>
    <property type="match status" value="1"/>
</dbReference>
<dbReference type="PANTHER" id="PTHR31642">
    <property type="entry name" value="TRICHOTHECENE 3-O-ACETYLTRANSFERASE"/>
    <property type="match status" value="1"/>
</dbReference>
<evidence type="ECO:0000313" key="2">
    <source>
        <dbReference type="EMBL" id="KAF9891446.1"/>
    </source>
</evidence>
<dbReference type="AlphaFoldDB" id="A0AAD4GW38"/>
<dbReference type="EMBL" id="VCAU01000018">
    <property type="protein sequence ID" value="KAF9891446.1"/>
    <property type="molecule type" value="Genomic_DNA"/>
</dbReference>
<organism evidence="2 3">
    <name type="scientific">Aspergillus nanangensis</name>
    <dbReference type="NCBI Taxonomy" id="2582783"/>
    <lineage>
        <taxon>Eukaryota</taxon>
        <taxon>Fungi</taxon>
        <taxon>Dikarya</taxon>
        <taxon>Ascomycota</taxon>
        <taxon>Pezizomycotina</taxon>
        <taxon>Eurotiomycetes</taxon>
        <taxon>Eurotiomycetidae</taxon>
        <taxon>Eurotiales</taxon>
        <taxon>Aspergillaceae</taxon>
        <taxon>Aspergillus</taxon>
        <taxon>Aspergillus subgen. Circumdati</taxon>
    </lineage>
</organism>
<accession>A0AAD4GW38</accession>
<sequence length="460" mass="51453">MVNNPYVEQLSPLDIVMPRTYIRVLLVFLPTEWIPALTQKLQRGIDTLSKQLPWLSGQVVSTTKSQGRLSLGIRYDPSNTPTLIDKRSVTLSYETLSSRGMPVEDLPPDVWPVPDFVDDALFTRGAPVFAASLFRFSDRAVGLCICAHHNAVDATGFSEVVRLWARNVATPKSVFSGVSHGRIDRLSGALLSDLQKASSLQEDNLMALHPEFSTAPPAMPEEFSKCTSRLFSISMHWINVLKELLVKNMPDPPTTNTLVYALVWTAITRVRMQHNPTLRKEASGLVTAVNGRRRIGESFSPAPNSYFGNVVLYSLTKLPAGVLATSDQDPVRSLATICELISGAYSVSKVNSGHIAEVYDLVDRLEDYRSLFVGWDLFQSRDLTITSWADLDLYDANFGASMGRPRYVRFPYMEADGVAIIMPRQRAARNEVLEIMIMLRRDHMALFENDSMWQTLCSME</sequence>
<evidence type="ECO:0000313" key="3">
    <source>
        <dbReference type="Proteomes" id="UP001194746"/>
    </source>
</evidence>
<reference evidence="2" key="2">
    <citation type="submission" date="2020-02" db="EMBL/GenBank/DDBJ databases">
        <authorList>
            <person name="Gilchrist C.L.M."/>
            <person name="Chooi Y.-H."/>
        </authorList>
    </citation>
    <scope>NUCLEOTIDE SEQUENCE</scope>
    <source>
        <strain evidence="2">MST-FP2251</strain>
    </source>
</reference>
<evidence type="ECO:0000256" key="1">
    <source>
        <dbReference type="ARBA" id="ARBA00022679"/>
    </source>
</evidence>
<name>A0AAD4GW38_ASPNN</name>
<comment type="caution">
    <text evidence="2">The sequence shown here is derived from an EMBL/GenBank/DDBJ whole genome shotgun (WGS) entry which is preliminary data.</text>
</comment>
<dbReference type="InterPro" id="IPR050317">
    <property type="entry name" value="Plant_Fungal_Acyltransferase"/>
</dbReference>
<dbReference type="PANTHER" id="PTHR31642:SF310">
    <property type="entry name" value="FATTY ALCOHOL:CAFFEOYL-COA ACYLTRANSFERASE"/>
    <property type="match status" value="1"/>
</dbReference>
<proteinExistence type="predicted"/>
<dbReference type="GO" id="GO:0016747">
    <property type="term" value="F:acyltransferase activity, transferring groups other than amino-acyl groups"/>
    <property type="evidence" value="ECO:0007669"/>
    <property type="project" value="TreeGrafter"/>
</dbReference>
<dbReference type="Proteomes" id="UP001194746">
    <property type="component" value="Unassembled WGS sequence"/>
</dbReference>